<name>A0A165XRG0_9BACI</name>
<feature type="transmembrane region" description="Helical" evidence="8">
    <location>
        <begin position="369"/>
        <end position="387"/>
    </location>
</feature>
<reference evidence="11 12" key="1">
    <citation type="submission" date="2016-04" db="EMBL/GenBank/DDBJ databases">
        <title>Draft genome sequence of Aeribacillus pallidus 8m3 from petroleum reservoir.</title>
        <authorList>
            <person name="Poltaraus A.B."/>
            <person name="Nazina T.N."/>
            <person name="Tourova T.P."/>
            <person name="Malakho S.M."/>
            <person name="Korshunova A.V."/>
            <person name="Sokolova D.S."/>
        </authorList>
    </citation>
    <scope>NUCLEOTIDE SEQUENCE [LARGE SCALE GENOMIC DNA]</scope>
    <source>
        <strain evidence="11 12">8m3</strain>
    </source>
</reference>
<dbReference type="AlphaFoldDB" id="A0A165XRG0"/>
<dbReference type="InterPro" id="IPR011990">
    <property type="entry name" value="TPR-like_helical_dom_sf"/>
</dbReference>
<evidence type="ECO:0000256" key="3">
    <source>
        <dbReference type="ARBA" id="ARBA00022692"/>
    </source>
</evidence>
<dbReference type="Proteomes" id="UP000076476">
    <property type="component" value="Unassembled WGS sequence"/>
</dbReference>
<keyword evidence="5 8" id="KW-1133">Transmembrane helix</keyword>
<dbReference type="InterPro" id="IPR019734">
    <property type="entry name" value="TPR_rpt"/>
</dbReference>
<dbReference type="Gene3D" id="1.20.1540.10">
    <property type="entry name" value="Rhomboid-like"/>
    <property type="match status" value="1"/>
</dbReference>
<feature type="transmembrane region" description="Helical" evidence="8">
    <location>
        <begin position="233"/>
        <end position="253"/>
    </location>
</feature>
<keyword evidence="12" id="KW-1185">Reference proteome</keyword>
<evidence type="ECO:0000256" key="8">
    <source>
        <dbReference type="SAM" id="Phobius"/>
    </source>
</evidence>
<accession>A0A165XRG0</accession>
<evidence type="ECO:0000313" key="12">
    <source>
        <dbReference type="Proteomes" id="UP000076476"/>
    </source>
</evidence>
<dbReference type="PROSITE" id="PS50005">
    <property type="entry name" value="TPR"/>
    <property type="match status" value="1"/>
</dbReference>
<feature type="transmembrane region" description="Helical" evidence="8">
    <location>
        <begin position="265"/>
        <end position="283"/>
    </location>
</feature>
<dbReference type="InterPro" id="IPR035952">
    <property type="entry name" value="Rhomboid-like_sf"/>
</dbReference>
<evidence type="ECO:0000259" key="9">
    <source>
        <dbReference type="Pfam" id="PF01694"/>
    </source>
</evidence>
<dbReference type="GeneID" id="301126834"/>
<sequence>MGTQLDFIFWKILRSLVVEHNYRLINISGDHSEVWLEPFRNKYFQLVRFVRKDIDWGNWISQDIEHTAHIFETIRKQSMRRDLNILNIYVTTFPPVDDWEFRIKEPFAHGKTVVKTMLLDQEHIMEKTGDLEDALSASLKKLDYAAEESNFESVERIKEEIFSYIKRQERLERSFFENGRPFFTYVFLTAQIVMFFLLEWYGGSTNSDTLIKFGAKYNPAIYDGEWWRFFSPILLHIGFLHLIMNSLALYYIGMTVEKMYGSIRFLLIYLFAGFTGSLASFAFSPFLSAGASGAIFGLFGALLFLGVLNPKLFFRTIGPNILIVVLINLMLGWAIPNVDNAGHIGGLIGGFLAAFVLQIPRMSKFFTRAVGLILSIIFVFGLGYYGYEIAPKRNSEMALARAQALIENKEFQKASEVLSEAKELDDAKVEIIYLLAYTEYRLNNVASSIEYLNNVLEKDPTFHQAYYVLSLIYAEQNDVVKAQEAIDKALKLDPGKAEYQQLKQQLDNL</sequence>
<gene>
    <name evidence="10" type="ORF">AP3564_18135</name>
    <name evidence="11" type="ORF">AZI98_09735</name>
</gene>
<keyword evidence="3 8" id="KW-0812">Transmembrane</keyword>
<dbReference type="Proteomes" id="UP000214606">
    <property type="component" value="Chromosome"/>
</dbReference>
<evidence type="ECO:0000256" key="2">
    <source>
        <dbReference type="ARBA" id="ARBA00009045"/>
    </source>
</evidence>
<evidence type="ECO:0000256" key="5">
    <source>
        <dbReference type="ARBA" id="ARBA00022989"/>
    </source>
</evidence>
<feature type="domain" description="Peptidase S54 rhomboid" evidence="9">
    <location>
        <begin position="224"/>
        <end position="357"/>
    </location>
</feature>
<comment type="similarity">
    <text evidence="2">Belongs to the peptidase S54 family.</text>
</comment>
<reference evidence="10 13" key="2">
    <citation type="submission" date="2016-10" db="EMBL/GenBank/DDBJ databases">
        <title>The whole genome sequencing and assembly of Aeribacillus pallidus KCTC3564 strain.</title>
        <authorList>
            <person name="Lee Y.-J."/>
            <person name="Park M.-K."/>
            <person name="Yi H."/>
            <person name="Bahn Y.-S."/>
            <person name="Kim J.F."/>
            <person name="Lee D.-W."/>
        </authorList>
    </citation>
    <scope>NUCLEOTIDE SEQUENCE [LARGE SCALE GENOMIC DNA]</scope>
    <source>
        <strain evidence="10 13">KCTC3564</strain>
    </source>
</reference>
<dbReference type="Pfam" id="PF01694">
    <property type="entry name" value="Rhomboid"/>
    <property type="match status" value="1"/>
</dbReference>
<organism evidence="11 12">
    <name type="scientific">Aeribacillus pallidus</name>
    <dbReference type="NCBI Taxonomy" id="33936"/>
    <lineage>
        <taxon>Bacteria</taxon>
        <taxon>Bacillati</taxon>
        <taxon>Bacillota</taxon>
        <taxon>Bacilli</taxon>
        <taxon>Bacillales</taxon>
        <taxon>Bacillaceae</taxon>
        <taxon>Aeribacillus</taxon>
    </lineage>
</organism>
<dbReference type="STRING" id="33936.AZI98_09735"/>
<keyword evidence="7" id="KW-0802">TPR repeat</keyword>
<feature type="transmembrane region" description="Helical" evidence="8">
    <location>
        <begin position="289"/>
        <end position="308"/>
    </location>
</feature>
<dbReference type="GO" id="GO:0004252">
    <property type="term" value="F:serine-type endopeptidase activity"/>
    <property type="evidence" value="ECO:0007669"/>
    <property type="project" value="InterPro"/>
</dbReference>
<keyword evidence="6 8" id="KW-0472">Membrane</keyword>
<evidence type="ECO:0000313" key="10">
    <source>
        <dbReference type="EMBL" id="ASS91912.1"/>
    </source>
</evidence>
<dbReference type="EMBL" id="LWBR01000024">
    <property type="protein sequence ID" value="KZN96326.1"/>
    <property type="molecule type" value="Genomic_DNA"/>
</dbReference>
<evidence type="ECO:0000256" key="6">
    <source>
        <dbReference type="ARBA" id="ARBA00023136"/>
    </source>
</evidence>
<feature type="transmembrane region" description="Helical" evidence="8">
    <location>
        <begin position="341"/>
        <end position="357"/>
    </location>
</feature>
<dbReference type="InterPro" id="IPR050925">
    <property type="entry name" value="Rhomboid_protease_S54"/>
</dbReference>
<dbReference type="OrthoDB" id="9813074at2"/>
<dbReference type="SUPFAM" id="SSF144091">
    <property type="entry name" value="Rhomboid-like"/>
    <property type="match status" value="1"/>
</dbReference>
<evidence type="ECO:0000256" key="7">
    <source>
        <dbReference type="PROSITE-ProRule" id="PRU00339"/>
    </source>
</evidence>
<comment type="subcellular location">
    <subcellularLocation>
        <location evidence="1">Membrane</location>
        <topology evidence="1">Multi-pass membrane protein</topology>
    </subcellularLocation>
</comment>
<feature type="transmembrane region" description="Helical" evidence="8">
    <location>
        <begin position="317"/>
        <end position="335"/>
    </location>
</feature>
<accession>A0A164B056</accession>
<evidence type="ECO:0000256" key="1">
    <source>
        <dbReference type="ARBA" id="ARBA00004141"/>
    </source>
</evidence>
<keyword evidence="4" id="KW-0378">Hydrolase</keyword>
<dbReference type="SMART" id="SM00028">
    <property type="entry name" value="TPR"/>
    <property type="match status" value="3"/>
</dbReference>
<evidence type="ECO:0000313" key="13">
    <source>
        <dbReference type="Proteomes" id="UP000214606"/>
    </source>
</evidence>
<dbReference type="EMBL" id="CP017703">
    <property type="protein sequence ID" value="ASS91912.1"/>
    <property type="molecule type" value="Genomic_DNA"/>
</dbReference>
<dbReference type="PANTHER" id="PTHR43731:SF14">
    <property type="entry name" value="PRESENILIN-ASSOCIATED RHOMBOID-LIKE PROTEIN, MITOCHONDRIAL"/>
    <property type="match status" value="1"/>
</dbReference>
<dbReference type="KEGG" id="apak:AP3564_18135"/>
<dbReference type="RefSeq" id="WP_063388085.1">
    <property type="nucleotide sequence ID" value="NZ_CP017703.1"/>
</dbReference>
<proteinExistence type="inferred from homology"/>
<dbReference type="InterPro" id="IPR022764">
    <property type="entry name" value="Peptidase_S54_rhomboid_dom"/>
</dbReference>
<dbReference type="Pfam" id="PF14559">
    <property type="entry name" value="TPR_19"/>
    <property type="match status" value="1"/>
</dbReference>
<evidence type="ECO:0000313" key="11">
    <source>
        <dbReference type="EMBL" id="KZN96326.1"/>
    </source>
</evidence>
<evidence type="ECO:0000256" key="4">
    <source>
        <dbReference type="ARBA" id="ARBA00022801"/>
    </source>
</evidence>
<dbReference type="PANTHER" id="PTHR43731">
    <property type="entry name" value="RHOMBOID PROTEASE"/>
    <property type="match status" value="1"/>
</dbReference>
<dbReference type="Gene3D" id="1.25.40.10">
    <property type="entry name" value="Tetratricopeptide repeat domain"/>
    <property type="match status" value="1"/>
</dbReference>
<dbReference type="GO" id="GO:0016020">
    <property type="term" value="C:membrane"/>
    <property type="evidence" value="ECO:0007669"/>
    <property type="project" value="UniProtKB-SubCell"/>
</dbReference>
<protein>
    <recommendedName>
        <fullName evidence="9">Peptidase S54 rhomboid domain-containing protein</fullName>
    </recommendedName>
</protein>
<feature type="repeat" description="TPR" evidence="7">
    <location>
        <begin position="463"/>
        <end position="496"/>
    </location>
</feature>
<feature type="transmembrane region" description="Helical" evidence="8">
    <location>
        <begin position="182"/>
        <end position="202"/>
    </location>
</feature>
<dbReference type="SUPFAM" id="SSF48452">
    <property type="entry name" value="TPR-like"/>
    <property type="match status" value="1"/>
</dbReference>